<feature type="transmembrane region" description="Helical" evidence="1">
    <location>
        <begin position="209"/>
        <end position="229"/>
    </location>
</feature>
<feature type="transmembrane region" description="Helical" evidence="1">
    <location>
        <begin position="126"/>
        <end position="145"/>
    </location>
</feature>
<name>A0A2H0XT68_UNCSA</name>
<comment type="caution">
    <text evidence="2">The sequence shown here is derived from an EMBL/GenBank/DDBJ whole genome shotgun (WGS) entry which is preliminary data.</text>
</comment>
<proteinExistence type="predicted"/>
<organism evidence="2 3">
    <name type="scientific">Candidatus Saganbacteria bacterium CG08_land_8_20_14_0_20_45_16</name>
    <dbReference type="NCBI Taxonomy" id="2014293"/>
    <lineage>
        <taxon>Bacteria</taxon>
        <taxon>Bacillati</taxon>
        <taxon>Saganbacteria</taxon>
    </lineage>
</organism>
<feature type="transmembrane region" description="Helical" evidence="1">
    <location>
        <begin position="350"/>
        <end position="369"/>
    </location>
</feature>
<feature type="transmembrane region" description="Helical" evidence="1">
    <location>
        <begin position="100"/>
        <end position="120"/>
    </location>
</feature>
<feature type="transmembrane region" description="Helical" evidence="1">
    <location>
        <begin position="12"/>
        <end position="33"/>
    </location>
</feature>
<evidence type="ECO:0000313" key="3">
    <source>
        <dbReference type="Proteomes" id="UP000231343"/>
    </source>
</evidence>
<accession>A0A2H0XT68</accession>
<feature type="transmembrane region" description="Helical" evidence="1">
    <location>
        <begin position="287"/>
        <end position="307"/>
    </location>
</feature>
<dbReference type="AlphaFoldDB" id="A0A2H0XT68"/>
<feature type="transmembrane region" description="Helical" evidence="1">
    <location>
        <begin position="175"/>
        <end position="202"/>
    </location>
</feature>
<feature type="transmembrane region" description="Helical" evidence="1">
    <location>
        <begin position="76"/>
        <end position="93"/>
    </location>
</feature>
<keyword evidence="1" id="KW-0812">Transmembrane</keyword>
<reference evidence="2 3" key="1">
    <citation type="submission" date="2017-09" db="EMBL/GenBank/DDBJ databases">
        <title>Depth-based differentiation of microbial function through sediment-hosted aquifers and enrichment of novel symbionts in the deep terrestrial subsurface.</title>
        <authorList>
            <person name="Probst A.J."/>
            <person name="Ladd B."/>
            <person name="Jarett J.K."/>
            <person name="Geller-Mcgrath D.E."/>
            <person name="Sieber C.M."/>
            <person name="Emerson J.B."/>
            <person name="Anantharaman K."/>
            <person name="Thomas B.C."/>
            <person name="Malmstrom R."/>
            <person name="Stieglmeier M."/>
            <person name="Klingl A."/>
            <person name="Woyke T."/>
            <person name="Ryan C.M."/>
            <person name="Banfield J.F."/>
        </authorList>
    </citation>
    <scope>NUCLEOTIDE SEQUENCE [LARGE SCALE GENOMIC DNA]</scope>
    <source>
        <strain evidence="2">CG08_land_8_20_14_0_20_45_16</strain>
    </source>
</reference>
<evidence type="ECO:0000256" key="1">
    <source>
        <dbReference type="SAM" id="Phobius"/>
    </source>
</evidence>
<evidence type="ECO:0000313" key="2">
    <source>
        <dbReference type="EMBL" id="PIS28102.1"/>
    </source>
</evidence>
<dbReference type="InterPro" id="IPR018650">
    <property type="entry name" value="STSV1_Orf64"/>
</dbReference>
<dbReference type="Pfam" id="PF09852">
    <property type="entry name" value="DUF2079"/>
    <property type="match status" value="1"/>
</dbReference>
<dbReference type="EMBL" id="PEYM01000148">
    <property type="protein sequence ID" value="PIS28102.1"/>
    <property type="molecule type" value="Genomic_DNA"/>
</dbReference>
<sequence length="481" mass="55223">MKEKTGGLSFWFCFFFIFLFALFFFFSFAHISLTAYESLSFPFAEDQAMFHQSFWNLTHNGSLAITTALNNYNNVFGMHFTPILFFLVPIYLLNQSPVSLILISIMSLALSGIFIFLSTHKLADNPWLAGAVVFLYFTYLPLTFLASQGFRYLIIGLFFLSGAVFFYLSKRFWPMFLFLILTCLCREDISLVVIGFSLLALFDKRSARWRYWPAILGLSYFILVVSWIMPNLNGTGGQGGLGFAAYSAFGDTPLKILISMVTNLPLLYQMLIMPHHFIFFSELFSPLYYLPLLSPCWVLLPFAYWLILLLSSVSAHANAQYWYVAPLLPFIFIALAAVLKKILVWGDRRWRLGTLGVSLILVLLMHSAYLGPGGRRLFNGFHARSNHQLERVQKLFDQIPRGASVMTQANYLPYLSSRRVIVLPRPDPATDYLVVDATDFWWPLPKPEIDKFRIEMIVSGRYKLLDELEGISLYKRQEGKE</sequence>
<gene>
    <name evidence="2" type="ORF">COT42_08965</name>
</gene>
<feature type="transmembrane region" description="Helical" evidence="1">
    <location>
        <begin position="319"/>
        <end position="338"/>
    </location>
</feature>
<keyword evidence="1" id="KW-1133">Transmembrane helix</keyword>
<evidence type="ECO:0008006" key="4">
    <source>
        <dbReference type="Google" id="ProtNLM"/>
    </source>
</evidence>
<feature type="transmembrane region" description="Helical" evidence="1">
    <location>
        <begin position="152"/>
        <end position="169"/>
    </location>
</feature>
<protein>
    <recommendedName>
        <fullName evidence="4">DUF2079 domain-containing protein</fullName>
    </recommendedName>
</protein>
<feature type="transmembrane region" description="Helical" evidence="1">
    <location>
        <begin position="256"/>
        <end position="280"/>
    </location>
</feature>
<dbReference type="Proteomes" id="UP000231343">
    <property type="component" value="Unassembled WGS sequence"/>
</dbReference>
<keyword evidence="1" id="KW-0472">Membrane</keyword>